<dbReference type="GO" id="GO:0003676">
    <property type="term" value="F:nucleic acid binding"/>
    <property type="evidence" value="ECO:0007669"/>
    <property type="project" value="InterPro"/>
</dbReference>
<evidence type="ECO:0000313" key="2">
    <source>
        <dbReference type="Proteomes" id="UP000324800"/>
    </source>
</evidence>
<gene>
    <name evidence="1" type="ORF">EZS28_020434</name>
</gene>
<comment type="caution">
    <text evidence="1">The sequence shown here is derived from an EMBL/GenBank/DDBJ whole genome shotgun (WGS) entry which is preliminary data.</text>
</comment>
<proteinExistence type="predicted"/>
<dbReference type="Gene3D" id="3.30.420.10">
    <property type="entry name" value="Ribonuclease H-like superfamily/Ribonuclease H"/>
    <property type="match status" value="1"/>
</dbReference>
<accession>A0A5J4VND3</accession>
<organism evidence="1 2">
    <name type="scientific">Streblomastix strix</name>
    <dbReference type="NCBI Taxonomy" id="222440"/>
    <lineage>
        <taxon>Eukaryota</taxon>
        <taxon>Metamonada</taxon>
        <taxon>Preaxostyla</taxon>
        <taxon>Oxymonadida</taxon>
        <taxon>Streblomastigidae</taxon>
        <taxon>Streblomastix</taxon>
    </lineage>
</organism>
<dbReference type="EMBL" id="SNRW01005953">
    <property type="protein sequence ID" value="KAA6384040.1"/>
    <property type="molecule type" value="Genomic_DNA"/>
</dbReference>
<dbReference type="InterPro" id="IPR036397">
    <property type="entry name" value="RNaseH_sf"/>
</dbReference>
<evidence type="ECO:0000313" key="1">
    <source>
        <dbReference type="EMBL" id="KAA6384040.1"/>
    </source>
</evidence>
<dbReference type="AlphaFoldDB" id="A0A5J4VND3"/>
<name>A0A5J4VND3_9EUKA</name>
<dbReference type="Proteomes" id="UP000324800">
    <property type="component" value="Unassembled WGS sequence"/>
</dbReference>
<protein>
    <submittedName>
        <fullName evidence="1">Uncharacterized protein</fullName>
    </submittedName>
</protein>
<dbReference type="OrthoDB" id="2266637at2759"/>
<reference evidence="1 2" key="1">
    <citation type="submission" date="2019-03" db="EMBL/GenBank/DDBJ databases">
        <title>Single cell metagenomics reveals metabolic interactions within the superorganism composed of flagellate Streblomastix strix and complex community of Bacteroidetes bacteria on its surface.</title>
        <authorList>
            <person name="Treitli S.C."/>
            <person name="Kolisko M."/>
            <person name="Husnik F."/>
            <person name="Keeling P."/>
            <person name="Hampl V."/>
        </authorList>
    </citation>
    <scope>NUCLEOTIDE SEQUENCE [LARGE SCALE GENOMIC DNA]</scope>
    <source>
        <strain evidence="1">ST1C</strain>
    </source>
</reference>
<sequence>MHTPPFSCELNPIELVFGFFKRSVHLPPDISSPYTVVPYLDKAFRTVTQQEVLSSINYVETFVHPLAERKLCLSNQSAITNVQRIIDSYTGDLDDIGNMIVLIEGFDNKIEQNADLIEENEDSN</sequence>